<dbReference type="AlphaFoldDB" id="A0A9W4IGH8"/>
<keyword evidence="7" id="KW-1185">Reference proteome</keyword>
<dbReference type="SUPFAM" id="SSF144232">
    <property type="entry name" value="HIT/MYND zinc finger-like"/>
    <property type="match status" value="1"/>
</dbReference>
<name>A0A9W4IGH8_PENOL</name>
<proteinExistence type="predicted"/>
<protein>
    <recommendedName>
        <fullName evidence="5">MYND-type domain-containing protein</fullName>
    </recommendedName>
</protein>
<accession>A0A9W4IGH8</accession>
<evidence type="ECO:0000256" key="2">
    <source>
        <dbReference type="ARBA" id="ARBA00022771"/>
    </source>
</evidence>
<gene>
    <name evidence="6" type="ORF">POLS_LOCUS9765</name>
</gene>
<dbReference type="Proteomes" id="UP001153618">
    <property type="component" value="Unassembled WGS sequence"/>
</dbReference>
<organism evidence="6 7">
    <name type="scientific">Penicillium olsonii</name>
    <dbReference type="NCBI Taxonomy" id="99116"/>
    <lineage>
        <taxon>Eukaryota</taxon>
        <taxon>Fungi</taxon>
        <taxon>Dikarya</taxon>
        <taxon>Ascomycota</taxon>
        <taxon>Pezizomycotina</taxon>
        <taxon>Eurotiomycetes</taxon>
        <taxon>Eurotiomycetidae</taxon>
        <taxon>Eurotiales</taxon>
        <taxon>Aspergillaceae</taxon>
        <taxon>Penicillium</taxon>
    </lineage>
</organism>
<evidence type="ECO:0000256" key="4">
    <source>
        <dbReference type="PROSITE-ProRule" id="PRU00134"/>
    </source>
</evidence>
<keyword evidence="1" id="KW-0479">Metal-binding</keyword>
<dbReference type="OrthoDB" id="432970at2759"/>
<comment type="caution">
    <text evidence="6">The sequence shown here is derived from an EMBL/GenBank/DDBJ whole genome shotgun (WGS) entry which is preliminary data.</text>
</comment>
<dbReference type="GO" id="GO:0008270">
    <property type="term" value="F:zinc ion binding"/>
    <property type="evidence" value="ECO:0007669"/>
    <property type="project" value="UniProtKB-KW"/>
</dbReference>
<dbReference type="Gene3D" id="6.10.140.2220">
    <property type="match status" value="1"/>
</dbReference>
<dbReference type="PROSITE" id="PS01360">
    <property type="entry name" value="ZF_MYND_1"/>
    <property type="match status" value="1"/>
</dbReference>
<dbReference type="EMBL" id="CAJVOS010000104">
    <property type="protein sequence ID" value="CAG8294476.1"/>
    <property type="molecule type" value="Genomic_DNA"/>
</dbReference>
<keyword evidence="2 4" id="KW-0863">Zinc-finger</keyword>
<keyword evidence="3" id="KW-0862">Zinc</keyword>
<dbReference type="Pfam" id="PF01753">
    <property type="entry name" value="zf-MYND"/>
    <property type="match status" value="1"/>
</dbReference>
<dbReference type="PROSITE" id="PS50865">
    <property type="entry name" value="ZF_MYND_2"/>
    <property type="match status" value="1"/>
</dbReference>
<evidence type="ECO:0000256" key="1">
    <source>
        <dbReference type="ARBA" id="ARBA00022723"/>
    </source>
</evidence>
<sequence>MTSNTAVQLRIFNALQRPKLDPRGAPNHWHFDIRELPDAPGELVFLANPHSRKFHGEGRTKISDLSISMQAKVIVPLLLEAFVTQFDEDPEQLMNDEKPFVPFSWSTGNPALARAVSARCKSIGIRSELCSVQVSDANTVSIAGECYVKWRKDIEQAMMMFGYPEDDGEANIEWEGGCEYCHSTPSLDKPLFPCGECDGVVYCSTECQKLDAKFHGETCVGGLD</sequence>
<evidence type="ECO:0000256" key="3">
    <source>
        <dbReference type="ARBA" id="ARBA00022833"/>
    </source>
</evidence>
<evidence type="ECO:0000313" key="7">
    <source>
        <dbReference type="Proteomes" id="UP001153618"/>
    </source>
</evidence>
<evidence type="ECO:0000259" key="5">
    <source>
        <dbReference type="PROSITE" id="PS50865"/>
    </source>
</evidence>
<dbReference type="InterPro" id="IPR002893">
    <property type="entry name" value="Znf_MYND"/>
</dbReference>
<feature type="domain" description="MYND-type" evidence="5">
    <location>
        <begin position="178"/>
        <end position="219"/>
    </location>
</feature>
<reference evidence="6" key="1">
    <citation type="submission" date="2021-07" db="EMBL/GenBank/DDBJ databases">
        <authorList>
            <person name="Branca A.L. A."/>
        </authorList>
    </citation>
    <scope>NUCLEOTIDE SEQUENCE</scope>
</reference>
<evidence type="ECO:0000313" key="6">
    <source>
        <dbReference type="EMBL" id="CAG8294476.1"/>
    </source>
</evidence>